<protein>
    <recommendedName>
        <fullName evidence="1">D-inositol 3-phosphate glycosyltransferase</fullName>
    </recommendedName>
</protein>
<dbReference type="Proteomes" id="UP000523795">
    <property type="component" value="Unassembled WGS sequence"/>
</dbReference>
<reference evidence="4 5" key="1">
    <citation type="submission" date="2020-04" db="EMBL/GenBank/DDBJ databases">
        <authorList>
            <person name="Liu S."/>
        </authorList>
    </citation>
    <scope>NUCLEOTIDE SEQUENCE [LARGE SCALE GENOMIC DNA]</scope>
    <source>
        <strain evidence="4 5">CGMCC 1.15091</strain>
    </source>
</reference>
<comment type="caution">
    <text evidence="4">The sequence shown here is derived from an EMBL/GenBank/DDBJ whole genome shotgun (WGS) entry which is preliminary data.</text>
</comment>
<evidence type="ECO:0000313" key="5">
    <source>
        <dbReference type="Proteomes" id="UP000523795"/>
    </source>
</evidence>
<dbReference type="SUPFAM" id="SSF53756">
    <property type="entry name" value="UDP-Glycosyltransferase/glycogen phosphorylase"/>
    <property type="match status" value="1"/>
</dbReference>
<feature type="domain" description="Glycosyl transferase family 1" evidence="3">
    <location>
        <begin position="82"/>
        <end position="188"/>
    </location>
</feature>
<evidence type="ECO:0000256" key="2">
    <source>
        <dbReference type="ARBA" id="ARBA00022679"/>
    </source>
</evidence>
<dbReference type="PANTHER" id="PTHR45947:SF3">
    <property type="entry name" value="SULFOQUINOVOSYL TRANSFERASE SQD2"/>
    <property type="match status" value="1"/>
</dbReference>
<dbReference type="Gene3D" id="3.40.50.2000">
    <property type="entry name" value="Glycogen Phosphorylase B"/>
    <property type="match status" value="2"/>
</dbReference>
<keyword evidence="2" id="KW-0808">Transferase</keyword>
<evidence type="ECO:0000256" key="1">
    <source>
        <dbReference type="ARBA" id="ARBA00021292"/>
    </source>
</evidence>
<name>A0ABX1JWU2_9MICC</name>
<evidence type="ECO:0000259" key="3">
    <source>
        <dbReference type="Pfam" id="PF00534"/>
    </source>
</evidence>
<dbReference type="PANTHER" id="PTHR45947">
    <property type="entry name" value="SULFOQUINOVOSYL TRANSFERASE SQD2"/>
    <property type="match status" value="1"/>
</dbReference>
<organism evidence="4 5">
    <name type="scientific">Arthrobacter deserti</name>
    <dbReference type="NCBI Taxonomy" id="1742687"/>
    <lineage>
        <taxon>Bacteria</taxon>
        <taxon>Bacillati</taxon>
        <taxon>Actinomycetota</taxon>
        <taxon>Actinomycetes</taxon>
        <taxon>Micrococcales</taxon>
        <taxon>Micrococcaceae</taxon>
        <taxon>Arthrobacter</taxon>
    </lineage>
</organism>
<dbReference type="EMBL" id="JAAZSR010000760">
    <property type="protein sequence ID" value="NKX52811.1"/>
    <property type="molecule type" value="Genomic_DNA"/>
</dbReference>
<feature type="non-terminal residue" evidence="4">
    <location>
        <position position="189"/>
    </location>
</feature>
<dbReference type="InterPro" id="IPR050194">
    <property type="entry name" value="Glycosyltransferase_grp1"/>
</dbReference>
<sequence length="189" mass="20996">MVMHNSHVAAGNDPFQGKIGEGRKTAVEQTWAWDGIVFLTRKNRQDFEDRFGKATYLFTVPNPAARAAELPEFAARTRIRGVMVCRLEKQKNVAHAIEVMALVHASLPECVLDIYGTGSLRDELQAKVDELHLTDVVRFRGHAPNAARAFETARFSLLTSRNEGQGLVLMESLGRGCPPVSYDIRYGPS</sequence>
<keyword evidence="5" id="KW-1185">Reference proteome</keyword>
<proteinExistence type="predicted"/>
<evidence type="ECO:0000313" key="4">
    <source>
        <dbReference type="EMBL" id="NKX52811.1"/>
    </source>
</evidence>
<dbReference type="Pfam" id="PF00534">
    <property type="entry name" value="Glycos_transf_1"/>
    <property type="match status" value="1"/>
</dbReference>
<gene>
    <name evidence="4" type="ORF">HER39_19985</name>
</gene>
<dbReference type="InterPro" id="IPR001296">
    <property type="entry name" value="Glyco_trans_1"/>
</dbReference>
<accession>A0ABX1JWU2</accession>